<dbReference type="AlphaFoldDB" id="F2PSX1"/>
<evidence type="ECO:0000313" key="2">
    <source>
        <dbReference type="Proteomes" id="UP000009169"/>
    </source>
</evidence>
<keyword evidence="2" id="KW-1185">Reference proteome</keyword>
<reference evidence="2" key="1">
    <citation type="journal article" date="2012" name="MBio">
        <title>Comparative genome analysis of Trichophyton rubrum and related dermatophytes reveals candidate genes involved in infection.</title>
        <authorList>
            <person name="Martinez D.A."/>
            <person name="Oliver B.G."/>
            <person name="Graeser Y."/>
            <person name="Goldberg J.M."/>
            <person name="Li W."/>
            <person name="Martinez-Rossi N.M."/>
            <person name="Monod M."/>
            <person name="Shelest E."/>
            <person name="Barton R.C."/>
            <person name="Birch E."/>
            <person name="Brakhage A.A."/>
            <person name="Chen Z."/>
            <person name="Gurr S.J."/>
            <person name="Heiman D."/>
            <person name="Heitman J."/>
            <person name="Kosti I."/>
            <person name="Rossi A."/>
            <person name="Saif S."/>
            <person name="Samalova M."/>
            <person name="Saunders C.W."/>
            <person name="Shea T."/>
            <person name="Summerbell R.C."/>
            <person name="Xu J."/>
            <person name="Young S."/>
            <person name="Zeng Q."/>
            <person name="Birren B.W."/>
            <person name="Cuomo C.A."/>
            <person name="White T.C."/>
        </authorList>
    </citation>
    <scope>NUCLEOTIDE SEQUENCE [LARGE SCALE GENOMIC DNA]</scope>
    <source>
        <strain evidence="2">ATCC MYA-4606 / CBS 127.97</strain>
    </source>
</reference>
<organism evidence="1 2">
    <name type="scientific">Trichophyton equinum (strain ATCC MYA-4606 / CBS 127.97)</name>
    <name type="common">Horse ringworm fungus</name>
    <dbReference type="NCBI Taxonomy" id="559882"/>
    <lineage>
        <taxon>Eukaryota</taxon>
        <taxon>Fungi</taxon>
        <taxon>Dikarya</taxon>
        <taxon>Ascomycota</taxon>
        <taxon>Pezizomycotina</taxon>
        <taxon>Eurotiomycetes</taxon>
        <taxon>Eurotiomycetidae</taxon>
        <taxon>Onygenales</taxon>
        <taxon>Arthrodermataceae</taxon>
        <taxon>Trichophyton</taxon>
    </lineage>
</organism>
<evidence type="ECO:0000313" key="1">
    <source>
        <dbReference type="EMBL" id="EGE04989.1"/>
    </source>
</evidence>
<dbReference type="EMBL" id="DS995736">
    <property type="protein sequence ID" value="EGE04989.1"/>
    <property type="molecule type" value="Genomic_DNA"/>
</dbReference>
<protein>
    <submittedName>
        <fullName evidence="1">Uncharacterized protein</fullName>
    </submittedName>
</protein>
<accession>F2PSX1</accession>
<proteinExistence type="predicted"/>
<dbReference type="Proteomes" id="UP000009169">
    <property type="component" value="Unassembled WGS sequence"/>
</dbReference>
<dbReference type="VEuPathDB" id="FungiDB:TEQG_03833"/>
<name>F2PSX1_TRIEC</name>
<gene>
    <name evidence="1" type="ORF">TEQG_03833</name>
</gene>
<sequence>MVLTIPERQATSLSEEFAWEAPGPRAKRTELGPPYLCGVLGRYTVSEEGAGGTWIYKVWRGPPHPSSFFAVRTLEPTLHRYKHCLITKDSCPGKERREYVLFRDAFQEGWHKSRV</sequence>
<dbReference type="HOGENOM" id="CLU_2110672_0_0_1"/>